<reference evidence="1 2" key="1">
    <citation type="submission" date="2014-04" db="EMBL/GenBank/DDBJ databases">
        <authorList>
            <consortium name="DOE Joint Genome Institute"/>
            <person name="Kuo A."/>
            <person name="Kohler A."/>
            <person name="Nagy L.G."/>
            <person name="Floudas D."/>
            <person name="Copeland A."/>
            <person name="Barry K.W."/>
            <person name="Cichocki N."/>
            <person name="Veneault-Fourrey C."/>
            <person name="LaButti K."/>
            <person name="Lindquist E.A."/>
            <person name="Lipzen A."/>
            <person name="Lundell T."/>
            <person name="Morin E."/>
            <person name="Murat C."/>
            <person name="Sun H."/>
            <person name="Tunlid A."/>
            <person name="Henrissat B."/>
            <person name="Grigoriev I.V."/>
            <person name="Hibbett D.S."/>
            <person name="Martin F."/>
            <person name="Nordberg H.P."/>
            <person name="Cantor M.N."/>
            <person name="Hua S.X."/>
        </authorList>
    </citation>
    <scope>NUCLEOTIDE SEQUENCE [LARGE SCALE GENOMIC DNA]</scope>
    <source>
        <strain evidence="1 2">LaAM-08-1</strain>
    </source>
</reference>
<reference evidence="2" key="2">
    <citation type="submission" date="2015-01" db="EMBL/GenBank/DDBJ databases">
        <title>Evolutionary Origins and Diversification of the Mycorrhizal Mutualists.</title>
        <authorList>
            <consortium name="DOE Joint Genome Institute"/>
            <consortium name="Mycorrhizal Genomics Consortium"/>
            <person name="Kohler A."/>
            <person name="Kuo A."/>
            <person name="Nagy L.G."/>
            <person name="Floudas D."/>
            <person name="Copeland A."/>
            <person name="Barry K.W."/>
            <person name="Cichocki N."/>
            <person name="Veneault-Fourrey C."/>
            <person name="LaButti K."/>
            <person name="Lindquist E.A."/>
            <person name="Lipzen A."/>
            <person name="Lundell T."/>
            <person name="Morin E."/>
            <person name="Murat C."/>
            <person name="Riley R."/>
            <person name="Ohm R."/>
            <person name="Sun H."/>
            <person name="Tunlid A."/>
            <person name="Henrissat B."/>
            <person name="Grigoriev I.V."/>
            <person name="Hibbett D.S."/>
            <person name="Martin F."/>
        </authorList>
    </citation>
    <scope>NUCLEOTIDE SEQUENCE [LARGE SCALE GENOMIC DNA]</scope>
    <source>
        <strain evidence="2">LaAM-08-1</strain>
    </source>
</reference>
<sequence>MDAFALEVLEDAKSWNWPMIQRLQRNSNEGGKFNTLAPDFLYWLIRESETLGGTLLDQFWGTVGKCHNKLKDNIENITSVPPGQASAILFAGVNREDVNLDPLFKMAAEYFTHLAVAFLNPEGPKSVASTPFSVSDIISMEMDELLELANKEGFGEQKQEALKNLAFKRDGARCVMTGVMFDELSTDDDLFSPILSHIIPNSIHGKPDTLKCLAMFAGEQARDLVIEHMNGIGNVANFENNAHGKYDGLRWGIEARKEGGKVKYIYRRVPYSPNVGPALINLRDGDEIHFGCGIKGEKLGGGPLPLLCNVQLAVARVLRMSGAAEVVMQLMADSDDSDTPHAYVASDYFLDILDAKLLLHSIIV</sequence>
<accession>A0A0C9XFD6</accession>
<gene>
    <name evidence="1" type="ORF">K443DRAFT_7755</name>
</gene>
<evidence type="ECO:0000313" key="2">
    <source>
        <dbReference type="Proteomes" id="UP000054477"/>
    </source>
</evidence>
<keyword evidence="2" id="KW-1185">Reference proteome</keyword>
<dbReference type="Proteomes" id="UP000054477">
    <property type="component" value="Unassembled WGS sequence"/>
</dbReference>
<evidence type="ECO:0000313" key="1">
    <source>
        <dbReference type="EMBL" id="KIK00339.1"/>
    </source>
</evidence>
<proteinExistence type="predicted"/>
<dbReference type="STRING" id="1095629.A0A0C9XFD6"/>
<dbReference type="AlphaFoldDB" id="A0A0C9XFD6"/>
<name>A0A0C9XFD6_9AGAR</name>
<dbReference type="OrthoDB" id="2833246at2759"/>
<dbReference type="EMBL" id="KN838628">
    <property type="protein sequence ID" value="KIK00339.1"/>
    <property type="molecule type" value="Genomic_DNA"/>
</dbReference>
<protein>
    <submittedName>
        <fullName evidence="1">Unplaced genomic scaffold K443scaffold_93, whole genome shotgun sequence</fullName>
    </submittedName>
</protein>
<organism evidence="1 2">
    <name type="scientific">Laccaria amethystina LaAM-08-1</name>
    <dbReference type="NCBI Taxonomy" id="1095629"/>
    <lineage>
        <taxon>Eukaryota</taxon>
        <taxon>Fungi</taxon>
        <taxon>Dikarya</taxon>
        <taxon>Basidiomycota</taxon>
        <taxon>Agaricomycotina</taxon>
        <taxon>Agaricomycetes</taxon>
        <taxon>Agaricomycetidae</taxon>
        <taxon>Agaricales</taxon>
        <taxon>Agaricineae</taxon>
        <taxon>Hydnangiaceae</taxon>
        <taxon>Laccaria</taxon>
    </lineage>
</organism>
<dbReference type="HOGENOM" id="CLU_760898_0_0_1"/>